<gene>
    <name evidence="3" type="ORF">ACFQBM_06305</name>
</gene>
<feature type="chain" id="PRO_5046714437" evidence="2">
    <location>
        <begin position="24"/>
        <end position="252"/>
    </location>
</feature>
<keyword evidence="2" id="KW-0732">Signal</keyword>
<dbReference type="SUPFAM" id="SSF111364">
    <property type="entry name" value="Tsx-like channel"/>
    <property type="match status" value="1"/>
</dbReference>
<dbReference type="Gene3D" id="2.40.230.20">
    <property type="entry name" value="Nucleoside-specific channel-forming protein, Tsx-like"/>
    <property type="match status" value="1"/>
</dbReference>
<organism evidence="3 4">
    <name type="scientific">Microbulbifer taiwanensis</name>
    <dbReference type="NCBI Taxonomy" id="986746"/>
    <lineage>
        <taxon>Bacteria</taxon>
        <taxon>Pseudomonadati</taxon>
        <taxon>Pseudomonadota</taxon>
        <taxon>Gammaproteobacteria</taxon>
        <taxon>Cellvibrionales</taxon>
        <taxon>Microbulbiferaceae</taxon>
        <taxon>Microbulbifer</taxon>
    </lineage>
</organism>
<dbReference type="InterPro" id="IPR018013">
    <property type="entry name" value="Channel_Tsx-like"/>
</dbReference>
<comment type="caution">
    <text evidence="3">The sequence shown here is derived from an EMBL/GenBank/DDBJ whole genome shotgun (WGS) entry which is preliminary data.</text>
</comment>
<evidence type="ECO:0000313" key="4">
    <source>
        <dbReference type="Proteomes" id="UP001596425"/>
    </source>
</evidence>
<dbReference type="Proteomes" id="UP001596425">
    <property type="component" value="Unassembled WGS sequence"/>
</dbReference>
<dbReference type="EMBL" id="JBHSVR010000001">
    <property type="protein sequence ID" value="MFC6632880.1"/>
    <property type="molecule type" value="Genomic_DNA"/>
</dbReference>
<feature type="signal peptide" evidence="2">
    <location>
        <begin position="1"/>
        <end position="23"/>
    </location>
</feature>
<evidence type="ECO:0000256" key="1">
    <source>
        <dbReference type="ARBA" id="ARBA00008728"/>
    </source>
</evidence>
<name>A0ABW1YLH7_9GAMM</name>
<reference evidence="4" key="1">
    <citation type="journal article" date="2019" name="Int. J. Syst. Evol. Microbiol.">
        <title>The Global Catalogue of Microorganisms (GCM) 10K type strain sequencing project: providing services to taxonomists for standard genome sequencing and annotation.</title>
        <authorList>
            <consortium name="The Broad Institute Genomics Platform"/>
            <consortium name="The Broad Institute Genome Sequencing Center for Infectious Disease"/>
            <person name="Wu L."/>
            <person name="Ma J."/>
        </authorList>
    </citation>
    <scope>NUCLEOTIDE SEQUENCE [LARGE SCALE GENOMIC DNA]</scope>
    <source>
        <strain evidence="4">CGMCC 1.13718</strain>
    </source>
</reference>
<evidence type="ECO:0000313" key="3">
    <source>
        <dbReference type="EMBL" id="MFC6632880.1"/>
    </source>
</evidence>
<keyword evidence="4" id="KW-1185">Reference proteome</keyword>
<evidence type="ECO:0000256" key="2">
    <source>
        <dbReference type="SAM" id="SignalP"/>
    </source>
</evidence>
<dbReference type="InterPro" id="IPR036777">
    <property type="entry name" value="Channel_Tsx-like_sf"/>
</dbReference>
<proteinExistence type="inferred from homology"/>
<dbReference type="Pfam" id="PF03502">
    <property type="entry name" value="Channel_Tsx"/>
    <property type="match status" value="1"/>
</dbReference>
<protein>
    <submittedName>
        <fullName evidence="3">Outer membrane protein OmpK</fullName>
    </submittedName>
</protein>
<dbReference type="RefSeq" id="WP_193191792.1">
    <property type="nucleotide sequence ID" value="NZ_JACZFR010000023.1"/>
</dbReference>
<accession>A0ABW1YLH7</accession>
<sequence length="252" mass="27426">MKLHNKLLAALCASAAIAPAAHAEKFFGSSSISGLYGDQYEIFGGDQEAASVITIENVSAHNWGDSFLFIDRYQVQGDSDSPNDVYGEFAPRLSLGWLTGSELKFGPIKDVLLAATYEYGGGADANNLLTGVGFSWDVPGLQYFDTNFYHVDNDDAFDTPDDWQTTITWGAPFEIGPARFLFDGFIDYSSGVGGAQKAELHVNPQFTLDIGHFSGNPGVMYAGIEYSHWRNKFGTSAIETENAVSALVKFHF</sequence>
<comment type="similarity">
    <text evidence="1">Belongs to the nucleoside-specific channel-forming outer membrane porin (Tsx) (TC 1.B.10) family.</text>
</comment>